<evidence type="ECO:0000313" key="1">
    <source>
        <dbReference type="EMBL" id="ACD21662.1"/>
    </source>
</evidence>
<name>B2THA6_PARPJ</name>
<sequence length="72" mass="7624">MVSAMHPRYTVLSSGVASSAADALTRLESKVNEALQEGATLSGGVNVVYGLAGRVFTRYGYEAFQAVLIDQQ</sequence>
<proteinExistence type="predicted"/>
<reference evidence="1 2" key="1">
    <citation type="journal article" date="2011" name="J. Bacteriol.">
        <title>Complete genome sequence of the plant growth-promoting endophyte Burkholderia phytofirmans strain PsJN.</title>
        <authorList>
            <person name="Weilharter A."/>
            <person name="Mitter B."/>
            <person name="Shin M.V."/>
            <person name="Chain P.S."/>
            <person name="Nowak J."/>
            <person name="Sessitsch A."/>
        </authorList>
    </citation>
    <scope>NUCLEOTIDE SEQUENCE [LARGE SCALE GENOMIC DNA]</scope>
    <source>
        <strain evidence="2">DSM 17436 / LMG 22146 / PsJN</strain>
        <plasmid evidence="1 2">pBPHYT01</plasmid>
    </source>
</reference>
<protein>
    <submittedName>
        <fullName evidence="1">Uncharacterized protein</fullName>
    </submittedName>
</protein>
<geneLocation type="plasmid" evidence="1 2">
    <name>pBPHYT01</name>
</geneLocation>
<dbReference type="KEGG" id="bpy:Bphyt_7377"/>
<organism evidence="1 2">
    <name type="scientific">Paraburkholderia phytofirmans (strain DSM 17436 / LMG 22146 / PsJN)</name>
    <name type="common">Burkholderia phytofirmans</name>
    <dbReference type="NCBI Taxonomy" id="398527"/>
    <lineage>
        <taxon>Bacteria</taxon>
        <taxon>Pseudomonadati</taxon>
        <taxon>Pseudomonadota</taxon>
        <taxon>Betaproteobacteria</taxon>
        <taxon>Burkholderiales</taxon>
        <taxon>Burkholderiaceae</taxon>
        <taxon>Paraburkholderia</taxon>
    </lineage>
</organism>
<dbReference type="HOGENOM" id="CLU_2714649_0_0_4"/>
<dbReference type="AlphaFoldDB" id="B2THA6"/>
<keyword evidence="1" id="KW-0614">Plasmid</keyword>
<evidence type="ECO:0000313" key="2">
    <source>
        <dbReference type="Proteomes" id="UP000001739"/>
    </source>
</evidence>
<gene>
    <name evidence="1" type="ordered locus">Bphyt_7377</name>
</gene>
<accession>B2THA6</accession>
<dbReference type="EMBL" id="CP001054">
    <property type="protein sequence ID" value="ACD21662.1"/>
    <property type="molecule type" value="Genomic_DNA"/>
</dbReference>
<dbReference type="Proteomes" id="UP000001739">
    <property type="component" value="Plasmid pBPHYT01"/>
</dbReference>